<dbReference type="Pfam" id="PF02796">
    <property type="entry name" value="HTH_7"/>
    <property type="match status" value="1"/>
</dbReference>
<proteinExistence type="predicted"/>
<evidence type="ECO:0000313" key="3">
    <source>
        <dbReference type="Proteomes" id="UP000823922"/>
    </source>
</evidence>
<gene>
    <name evidence="2" type="ORF">H9926_14315</name>
</gene>
<dbReference type="InterPro" id="IPR009057">
    <property type="entry name" value="Homeodomain-like_sf"/>
</dbReference>
<accession>A0A9D2TSK4</accession>
<comment type="caution">
    <text evidence="2">The sequence shown here is derived from an EMBL/GenBank/DDBJ whole genome shotgun (WGS) entry which is preliminary data.</text>
</comment>
<name>A0A9D2TSK4_9FIRM</name>
<feature type="domain" description="Resolvase HTH" evidence="1">
    <location>
        <begin position="37"/>
        <end position="80"/>
    </location>
</feature>
<dbReference type="GO" id="GO:0000150">
    <property type="term" value="F:DNA strand exchange activity"/>
    <property type="evidence" value="ECO:0007669"/>
    <property type="project" value="InterPro"/>
</dbReference>
<dbReference type="GO" id="GO:0003677">
    <property type="term" value="F:DNA binding"/>
    <property type="evidence" value="ECO:0007669"/>
    <property type="project" value="InterPro"/>
</dbReference>
<reference evidence="2" key="1">
    <citation type="journal article" date="2021" name="PeerJ">
        <title>Extensive microbial diversity within the chicken gut microbiome revealed by metagenomics and culture.</title>
        <authorList>
            <person name="Gilroy R."/>
            <person name="Ravi A."/>
            <person name="Getino M."/>
            <person name="Pursley I."/>
            <person name="Horton D.L."/>
            <person name="Alikhan N.F."/>
            <person name="Baker D."/>
            <person name="Gharbi K."/>
            <person name="Hall N."/>
            <person name="Watson M."/>
            <person name="Adriaenssens E.M."/>
            <person name="Foster-Nyarko E."/>
            <person name="Jarju S."/>
            <person name="Secka A."/>
            <person name="Antonio M."/>
            <person name="Oren A."/>
            <person name="Chaudhuri R.R."/>
            <person name="La Ragione R."/>
            <person name="Hildebrand F."/>
            <person name="Pallen M.J."/>
        </authorList>
    </citation>
    <scope>NUCLEOTIDE SEQUENCE</scope>
    <source>
        <strain evidence="2">ChiBcec1-1630</strain>
    </source>
</reference>
<dbReference type="EMBL" id="DWVS01000371">
    <property type="protein sequence ID" value="HJC89172.1"/>
    <property type="molecule type" value="Genomic_DNA"/>
</dbReference>
<evidence type="ECO:0000259" key="1">
    <source>
        <dbReference type="Pfam" id="PF02796"/>
    </source>
</evidence>
<sequence>MNVDYRELCVELFGTDDVDQLKEIARSLQEKNPRGAGRKKKFTPEDVQKIRNMVENGITVNEVAKRFQTSRQVIGRYINEKPPETFTLRMTYMYRQYPCTVIDVDFLNRKVLIQNKTSDMLHRAFGVVENPSWEDFERFLEERCFPASRGNAKDILRELQLTSYDPLQIVEKTGGRSADDDMWLKFRYYPRKGAADGKN</sequence>
<protein>
    <submittedName>
        <fullName evidence="2">Hin recombinase</fullName>
    </submittedName>
</protein>
<dbReference type="Proteomes" id="UP000823922">
    <property type="component" value="Unassembled WGS sequence"/>
</dbReference>
<dbReference type="SUPFAM" id="SSF46689">
    <property type="entry name" value="Homeodomain-like"/>
    <property type="match status" value="1"/>
</dbReference>
<dbReference type="InterPro" id="IPR006120">
    <property type="entry name" value="Resolvase_HTH_dom"/>
</dbReference>
<evidence type="ECO:0000313" key="2">
    <source>
        <dbReference type="EMBL" id="HJC89172.1"/>
    </source>
</evidence>
<dbReference type="CDD" id="cd00569">
    <property type="entry name" value="HTH_Hin_like"/>
    <property type="match status" value="1"/>
</dbReference>
<dbReference type="AlphaFoldDB" id="A0A9D2TSK4"/>
<dbReference type="Gene3D" id="1.10.10.60">
    <property type="entry name" value="Homeodomain-like"/>
    <property type="match status" value="1"/>
</dbReference>
<organism evidence="2 3">
    <name type="scientific">Candidatus Eisenbergiella intestinigallinarum</name>
    <dbReference type="NCBI Taxonomy" id="2838549"/>
    <lineage>
        <taxon>Bacteria</taxon>
        <taxon>Bacillati</taxon>
        <taxon>Bacillota</taxon>
        <taxon>Clostridia</taxon>
        <taxon>Lachnospirales</taxon>
        <taxon>Lachnospiraceae</taxon>
        <taxon>Eisenbergiella</taxon>
    </lineage>
</organism>
<reference evidence="2" key="2">
    <citation type="submission" date="2021-04" db="EMBL/GenBank/DDBJ databases">
        <authorList>
            <person name="Gilroy R."/>
        </authorList>
    </citation>
    <scope>NUCLEOTIDE SEQUENCE</scope>
    <source>
        <strain evidence="2">ChiBcec1-1630</strain>
    </source>
</reference>